<keyword evidence="7 9" id="KW-1133">Transmembrane helix</keyword>
<evidence type="ECO:0000256" key="9">
    <source>
        <dbReference type="RuleBase" id="RU363032"/>
    </source>
</evidence>
<accession>A0ABW9R080</accession>
<evidence type="ECO:0000256" key="6">
    <source>
        <dbReference type="ARBA" id="ARBA00022692"/>
    </source>
</evidence>
<keyword evidence="5 10" id="KW-0592">Phosphate transport</keyword>
<evidence type="ECO:0000256" key="1">
    <source>
        <dbReference type="ARBA" id="ARBA00004651"/>
    </source>
</evidence>
<evidence type="ECO:0000256" key="10">
    <source>
        <dbReference type="RuleBase" id="RU363054"/>
    </source>
</evidence>
<gene>
    <name evidence="12" type="primary">pstC</name>
    <name evidence="12" type="ORF">GHK86_15485</name>
</gene>
<feature type="transmembrane region" description="Helical" evidence="9">
    <location>
        <begin position="7"/>
        <end position="28"/>
    </location>
</feature>
<evidence type="ECO:0000313" key="13">
    <source>
        <dbReference type="Proteomes" id="UP000437736"/>
    </source>
</evidence>
<keyword evidence="8 9" id="KW-0472">Membrane</keyword>
<dbReference type="PANTHER" id="PTHR30425:SF1">
    <property type="entry name" value="PHOSPHATE TRANSPORT SYSTEM PERMEASE PROTEIN PSTC"/>
    <property type="match status" value="1"/>
</dbReference>
<feature type="transmembrane region" description="Helical" evidence="9">
    <location>
        <begin position="158"/>
        <end position="181"/>
    </location>
</feature>
<keyword evidence="13" id="KW-1185">Reference proteome</keyword>
<dbReference type="PROSITE" id="PS50928">
    <property type="entry name" value="ABC_TM1"/>
    <property type="match status" value="1"/>
</dbReference>
<feature type="transmembrane region" description="Helical" evidence="9">
    <location>
        <begin position="281"/>
        <end position="300"/>
    </location>
</feature>
<feature type="domain" description="ABC transmembrane type-1" evidence="11">
    <location>
        <begin position="73"/>
        <end position="296"/>
    </location>
</feature>
<reference evidence="12 13" key="1">
    <citation type="submission" date="2019-11" db="EMBL/GenBank/DDBJ databases">
        <title>Acidiferrimicrobium australis gen. nov., sp. nov., an acidophilic and obligately heterotrophic, member of the Actinobacteria that catalyses dissimilatory oxido- reduction of iron isolated from metal-rich acidic water in Chile.</title>
        <authorList>
            <person name="Gonzalez D."/>
            <person name="Huber K."/>
            <person name="Hedrich S."/>
            <person name="Rojas-Villalobos C."/>
            <person name="Quatrini R."/>
            <person name="Dinamarca M.A."/>
            <person name="Schwarz A."/>
            <person name="Canales C."/>
            <person name="Nancucheo I."/>
        </authorList>
    </citation>
    <scope>NUCLEOTIDE SEQUENCE [LARGE SCALE GENOMIC DNA]</scope>
    <source>
        <strain evidence="12 13">USS-CCA1</strain>
    </source>
</reference>
<evidence type="ECO:0000256" key="5">
    <source>
        <dbReference type="ARBA" id="ARBA00022592"/>
    </source>
</evidence>
<evidence type="ECO:0000256" key="8">
    <source>
        <dbReference type="ARBA" id="ARBA00023136"/>
    </source>
</evidence>
<dbReference type="InterPro" id="IPR035906">
    <property type="entry name" value="MetI-like_sf"/>
</dbReference>
<keyword evidence="4 10" id="KW-1003">Cell membrane</keyword>
<sequence>MPWATGGIAFVPLVGLVFIVVVLLVEALPALRYNGWHFFTHTDFSLGNSYGGIVTSDGVGHPQGADYGILGWIVGTVLSTAIAAVIAVPVSVFAALVIVFKLPRRLSTGIGFVLELLAGIPSVVIGLWGALTLGPFLAAHVYPAISVVVGGTPSRQGLLTSGLVLAMMIVPIVAATTRDLFRTVPSLQRDGATALGLTDWEVVRAVTLPWVSSGIVGAAVLGIARALGETMAVAMVSGVILSGSPSSLFAPITTIAATIVTQLDSALTDSSGFAVRSLAEAALVLAVITLLVNVLARLLVRRVAATGLPVGRGV</sequence>
<dbReference type="NCBIfam" id="TIGR02138">
    <property type="entry name" value="phosphate_pstC"/>
    <property type="match status" value="1"/>
</dbReference>
<evidence type="ECO:0000256" key="2">
    <source>
        <dbReference type="ARBA" id="ARBA00007069"/>
    </source>
</evidence>
<dbReference type="InterPro" id="IPR051124">
    <property type="entry name" value="Phosphate_Transport_Permease"/>
</dbReference>
<organism evidence="12 13">
    <name type="scientific">Acidiferrimicrobium australe</name>
    <dbReference type="NCBI Taxonomy" id="2664430"/>
    <lineage>
        <taxon>Bacteria</taxon>
        <taxon>Bacillati</taxon>
        <taxon>Actinomycetota</taxon>
        <taxon>Acidimicrobiia</taxon>
        <taxon>Acidimicrobiales</taxon>
        <taxon>Acidimicrobiaceae</taxon>
        <taxon>Acidiferrimicrobium</taxon>
    </lineage>
</organism>
<feature type="transmembrane region" description="Helical" evidence="9">
    <location>
        <begin position="112"/>
        <end position="138"/>
    </location>
</feature>
<dbReference type="Gene3D" id="1.10.3720.10">
    <property type="entry name" value="MetI-like"/>
    <property type="match status" value="1"/>
</dbReference>
<comment type="caution">
    <text evidence="12">The sequence shown here is derived from an EMBL/GenBank/DDBJ whole genome shotgun (WGS) entry which is preliminary data.</text>
</comment>
<evidence type="ECO:0000256" key="3">
    <source>
        <dbReference type="ARBA" id="ARBA00022448"/>
    </source>
</evidence>
<name>A0ABW9R080_9ACTN</name>
<evidence type="ECO:0000256" key="4">
    <source>
        <dbReference type="ARBA" id="ARBA00022475"/>
    </source>
</evidence>
<comment type="function">
    <text evidence="10">Part of the binding-protein-dependent transport system for phosphate; probably responsible for the translocation of the substrate across the membrane.</text>
</comment>
<comment type="similarity">
    <text evidence="2 10">Belongs to the binding-protein-dependent transport system permease family. CysTW subfamily.</text>
</comment>
<keyword evidence="3 9" id="KW-0813">Transport</keyword>
<evidence type="ECO:0000313" key="12">
    <source>
        <dbReference type="EMBL" id="MST34118.1"/>
    </source>
</evidence>
<feature type="transmembrane region" description="Helical" evidence="9">
    <location>
        <begin position="69"/>
        <end position="100"/>
    </location>
</feature>
<feature type="transmembrane region" description="Helical" evidence="9">
    <location>
        <begin position="202"/>
        <end position="227"/>
    </location>
</feature>
<dbReference type="EMBL" id="WJHE01000858">
    <property type="protein sequence ID" value="MST34118.1"/>
    <property type="molecule type" value="Genomic_DNA"/>
</dbReference>
<comment type="subcellular location">
    <subcellularLocation>
        <location evidence="1 9">Cell membrane</location>
        <topology evidence="1 9">Multi-pass membrane protein</topology>
    </subcellularLocation>
</comment>
<dbReference type="Pfam" id="PF00528">
    <property type="entry name" value="BPD_transp_1"/>
    <property type="match status" value="1"/>
</dbReference>
<dbReference type="SUPFAM" id="SSF161098">
    <property type="entry name" value="MetI-like"/>
    <property type="match status" value="1"/>
</dbReference>
<dbReference type="CDD" id="cd06261">
    <property type="entry name" value="TM_PBP2"/>
    <property type="match status" value="1"/>
</dbReference>
<dbReference type="InterPro" id="IPR011864">
    <property type="entry name" value="Phosphate_PstC"/>
</dbReference>
<evidence type="ECO:0000256" key="7">
    <source>
        <dbReference type="ARBA" id="ARBA00022989"/>
    </source>
</evidence>
<protein>
    <recommendedName>
        <fullName evidence="10">Phosphate transport system permease protein</fullName>
    </recommendedName>
</protein>
<feature type="transmembrane region" description="Helical" evidence="9">
    <location>
        <begin position="233"/>
        <end position="260"/>
    </location>
</feature>
<dbReference type="PANTHER" id="PTHR30425">
    <property type="entry name" value="PHOSPHATE TRANSPORT SYSTEM PERMEASE PROTEIN PST"/>
    <property type="match status" value="1"/>
</dbReference>
<dbReference type="Proteomes" id="UP000437736">
    <property type="component" value="Unassembled WGS sequence"/>
</dbReference>
<keyword evidence="6 9" id="KW-0812">Transmembrane</keyword>
<proteinExistence type="inferred from homology"/>
<dbReference type="InterPro" id="IPR000515">
    <property type="entry name" value="MetI-like"/>
</dbReference>
<evidence type="ECO:0000259" key="11">
    <source>
        <dbReference type="PROSITE" id="PS50928"/>
    </source>
</evidence>